<keyword evidence="3" id="KW-0560">Oxidoreductase</keyword>
<dbReference type="EMBL" id="VMNH01000011">
    <property type="protein sequence ID" value="TVO74268.1"/>
    <property type="molecule type" value="Genomic_DNA"/>
</dbReference>
<dbReference type="GO" id="GO:0051537">
    <property type="term" value="F:2 iron, 2 sulfur cluster binding"/>
    <property type="evidence" value="ECO:0007669"/>
    <property type="project" value="UniProtKB-KW"/>
</dbReference>
<dbReference type="Gene3D" id="2.102.10.10">
    <property type="entry name" value="Rieske [2Fe-2S] iron-sulphur domain"/>
    <property type="match status" value="1"/>
</dbReference>
<dbReference type="AlphaFoldDB" id="A0A558DNK9"/>
<dbReference type="SUPFAM" id="SSF50022">
    <property type="entry name" value="ISP domain"/>
    <property type="match status" value="1"/>
</dbReference>
<dbReference type="PANTHER" id="PTHR21496">
    <property type="entry name" value="FERREDOXIN-RELATED"/>
    <property type="match status" value="1"/>
</dbReference>
<keyword evidence="6" id="KW-0534">Nitrate assimilation</keyword>
<feature type="domain" description="Rieske" evidence="7">
    <location>
        <begin position="5"/>
        <end position="101"/>
    </location>
</feature>
<accession>A0A558DNK9</accession>
<dbReference type="GO" id="GO:0008942">
    <property type="term" value="F:nitrite reductase [NAD(P)H] activity"/>
    <property type="evidence" value="ECO:0007669"/>
    <property type="project" value="InterPro"/>
</dbReference>
<dbReference type="CDD" id="cd03530">
    <property type="entry name" value="Rieske_NirD_small_Bacillus"/>
    <property type="match status" value="1"/>
</dbReference>
<dbReference type="PANTHER" id="PTHR21496:SF23">
    <property type="entry name" value="3-PHENYLPROPIONATE_CINNAMIC ACID DIOXYGENASE FERREDOXIN SUBUNIT"/>
    <property type="match status" value="1"/>
</dbReference>
<gene>
    <name evidence="8" type="primary">nirD</name>
    <name evidence="8" type="ORF">FHP88_10845</name>
</gene>
<name>A0A558DNK9_9GAMM</name>
<dbReference type="NCBIfam" id="TIGR02378">
    <property type="entry name" value="nirD_assim_sml"/>
    <property type="match status" value="1"/>
</dbReference>
<evidence type="ECO:0000256" key="6">
    <source>
        <dbReference type="ARBA" id="ARBA00023063"/>
    </source>
</evidence>
<dbReference type="PROSITE" id="PS51296">
    <property type="entry name" value="RIESKE"/>
    <property type="match status" value="1"/>
</dbReference>
<evidence type="ECO:0000259" key="7">
    <source>
        <dbReference type="PROSITE" id="PS51296"/>
    </source>
</evidence>
<reference evidence="8 9" key="1">
    <citation type="submission" date="2019-07" db="EMBL/GenBank/DDBJ databases">
        <title>The pathways for chlorine oxyanion respiration interact through the shared metabolite chlorate.</title>
        <authorList>
            <person name="Barnum T.P."/>
            <person name="Cheng Y."/>
            <person name="Hill K.A."/>
            <person name="Lucas L.N."/>
            <person name="Carlson H.K."/>
            <person name="Coates J.D."/>
        </authorList>
    </citation>
    <scope>NUCLEOTIDE SEQUENCE [LARGE SCALE GENOMIC DNA]</scope>
    <source>
        <strain evidence="8 9">BK-1</strain>
    </source>
</reference>
<organism evidence="8 9">
    <name type="scientific">Sedimenticola selenatireducens</name>
    <dbReference type="NCBI Taxonomy" id="191960"/>
    <lineage>
        <taxon>Bacteria</taxon>
        <taxon>Pseudomonadati</taxon>
        <taxon>Pseudomonadota</taxon>
        <taxon>Gammaproteobacteria</taxon>
        <taxon>Chromatiales</taxon>
        <taxon>Sedimenticolaceae</taxon>
        <taxon>Sedimenticola</taxon>
    </lineage>
</organism>
<keyword evidence="5" id="KW-0411">Iron-sulfur</keyword>
<dbReference type="InterPro" id="IPR017941">
    <property type="entry name" value="Rieske_2Fe-2S"/>
</dbReference>
<dbReference type="InterPro" id="IPR036922">
    <property type="entry name" value="Rieske_2Fe-2S_sf"/>
</dbReference>
<comment type="caution">
    <text evidence="8">The sequence shown here is derived from an EMBL/GenBank/DDBJ whole genome shotgun (WGS) entry which is preliminary data.</text>
</comment>
<dbReference type="OrthoDB" id="9769355at2"/>
<dbReference type="GO" id="GO:0046872">
    <property type="term" value="F:metal ion binding"/>
    <property type="evidence" value="ECO:0007669"/>
    <property type="project" value="UniProtKB-KW"/>
</dbReference>
<evidence type="ECO:0000256" key="2">
    <source>
        <dbReference type="ARBA" id="ARBA00022723"/>
    </source>
</evidence>
<evidence type="ECO:0000313" key="8">
    <source>
        <dbReference type="EMBL" id="TVO74268.1"/>
    </source>
</evidence>
<keyword evidence="1" id="KW-0001">2Fe-2S</keyword>
<sequence>MTEKWVEVGRLSEIPRLGSRVVQTKDDEIAVFRAADDTVFALSNRCPHKQGPLSEGILHGHRVTCPLHNWVIELENGEAVAPDVGCTRNYPVRMEGEQILLGI</sequence>
<dbReference type="InterPro" id="IPR012748">
    <property type="entry name" value="Rieske-like_NirD"/>
</dbReference>
<evidence type="ECO:0000313" key="9">
    <source>
        <dbReference type="Proteomes" id="UP000316649"/>
    </source>
</evidence>
<evidence type="ECO:0000256" key="1">
    <source>
        <dbReference type="ARBA" id="ARBA00022714"/>
    </source>
</evidence>
<evidence type="ECO:0000256" key="3">
    <source>
        <dbReference type="ARBA" id="ARBA00023002"/>
    </source>
</evidence>
<evidence type="ECO:0000256" key="5">
    <source>
        <dbReference type="ARBA" id="ARBA00023014"/>
    </source>
</evidence>
<keyword evidence="4" id="KW-0408">Iron</keyword>
<protein>
    <submittedName>
        <fullName evidence="8">Nitrite reductase small subunit NirD</fullName>
    </submittedName>
</protein>
<keyword evidence="9" id="KW-1185">Reference proteome</keyword>
<dbReference type="Pfam" id="PF00355">
    <property type="entry name" value="Rieske"/>
    <property type="match status" value="1"/>
</dbReference>
<dbReference type="Proteomes" id="UP000316649">
    <property type="component" value="Unassembled WGS sequence"/>
</dbReference>
<dbReference type="GO" id="GO:0042128">
    <property type="term" value="P:nitrate assimilation"/>
    <property type="evidence" value="ECO:0007669"/>
    <property type="project" value="UniProtKB-KW"/>
</dbReference>
<keyword evidence="2" id="KW-0479">Metal-binding</keyword>
<evidence type="ECO:0000256" key="4">
    <source>
        <dbReference type="ARBA" id="ARBA00023004"/>
    </source>
</evidence>
<proteinExistence type="predicted"/>